<dbReference type="OrthoDB" id="153872at2759"/>
<dbReference type="AlphaFoldDB" id="A0A1J1HD62"/>
<keyword evidence="2" id="KW-0862">Zinc</keyword>
<organism evidence="6 7">
    <name type="scientific">Plasmodium relictum</name>
    <dbReference type="NCBI Taxonomy" id="85471"/>
    <lineage>
        <taxon>Eukaryota</taxon>
        <taxon>Sar</taxon>
        <taxon>Alveolata</taxon>
        <taxon>Apicomplexa</taxon>
        <taxon>Aconoidasida</taxon>
        <taxon>Haemosporida</taxon>
        <taxon>Plasmodiidae</taxon>
        <taxon>Plasmodium</taxon>
        <taxon>Plasmodium (Haemamoeba)</taxon>
    </lineage>
</organism>
<dbReference type="InterPro" id="IPR049808">
    <property type="entry name" value="CONSTANS-like_Bbox1"/>
</dbReference>
<dbReference type="Proteomes" id="UP000220158">
    <property type="component" value="Chromosome 12"/>
</dbReference>
<dbReference type="RefSeq" id="XP_028534522.1">
    <property type="nucleotide sequence ID" value="XM_028678209.1"/>
</dbReference>
<evidence type="ECO:0000313" key="6">
    <source>
        <dbReference type="EMBL" id="CRH01522.1"/>
    </source>
</evidence>
<dbReference type="OMA" id="CDIKHHE"/>
<dbReference type="SUPFAM" id="SSF57845">
    <property type="entry name" value="B-box zinc-binding domain"/>
    <property type="match status" value="1"/>
</dbReference>
<keyword evidence="4" id="KW-0175">Coiled coil</keyword>
<name>A0A1J1HD62_PLARL</name>
<feature type="domain" description="B box-type" evidence="5">
    <location>
        <begin position="250"/>
        <end position="292"/>
    </location>
</feature>
<keyword evidence="3" id="KW-0863">Zinc-finger</keyword>
<feature type="domain" description="B box-type" evidence="5">
    <location>
        <begin position="302"/>
        <end position="341"/>
    </location>
</feature>
<dbReference type="EMBL" id="LN835307">
    <property type="protein sequence ID" value="CRH01522.1"/>
    <property type="molecule type" value="Genomic_DNA"/>
</dbReference>
<dbReference type="Gene3D" id="3.30.160.60">
    <property type="entry name" value="Classic Zinc Finger"/>
    <property type="match status" value="1"/>
</dbReference>
<dbReference type="Pfam" id="PF00643">
    <property type="entry name" value="zf-B_box"/>
    <property type="match status" value="1"/>
</dbReference>
<dbReference type="InterPro" id="IPR000315">
    <property type="entry name" value="Znf_B-box"/>
</dbReference>
<dbReference type="PROSITE" id="PS50119">
    <property type="entry name" value="ZF_BBOX"/>
    <property type="match status" value="2"/>
</dbReference>
<proteinExistence type="predicted"/>
<accession>A0A1J1HD62</accession>
<dbReference type="CDD" id="cd19756">
    <property type="entry name" value="Bbox2"/>
    <property type="match status" value="1"/>
</dbReference>
<keyword evidence="7" id="KW-1185">Reference proteome</keyword>
<dbReference type="GO" id="GO:0008270">
    <property type="term" value="F:zinc ion binding"/>
    <property type="evidence" value="ECO:0007669"/>
    <property type="project" value="UniProtKB-KW"/>
</dbReference>
<dbReference type="KEGG" id="prel:PRELSG_1240600"/>
<keyword evidence="1" id="KW-0479">Metal-binding</keyword>
<evidence type="ECO:0000259" key="5">
    <source>
        <dbReference type="PROSITE" id="PS50119"/>
    </source>
</evidence>
<dbReference type="VEuPathDB" id="PlasmoDB:PRELSG_1240600"/>
<evidence type="ECO:0000313" key="7">
    <source>
        <dbReference type="Proteomes" id="UP000220158"/>
    </source>
</evidence>
<evidence type="ECO:0000256" key="3">
    <source>
        <dbReference type="PROSITE-ProRule" id="PRU00024"/>
    </source>
</evidence>
<dbReference type="GeneID" id="39737651"/>
<dbReference type="SMART" id="SM00336">
    <property type="entry name" value="BBOX"/>
    <property type="match status" value="1"/>
</dbReference>
<protein>
    <recommendedName>
        <fullName evidence="5">B box-type domain-containing protein</fullName>
    </recommendedName>
</protein>
<dbReference type="PANTHER" id="PTHR31717:SF45">
    <property type="entry name" value="ZINC FINGER PROTEIN CONSTANS-LIKE 14-RELATED"/>
    <property type="match status" value="1"/>
</dbReference>
<feature type="coiled-coil region" evidence="4">
    <location>
        <begin position="822"/>
        <end position="870"/>
    </location>
</feature>
<dbReference type="PANTHER" id="PTHR31717">
    <property type="entry name" value="ZINC FINGER PROTEIN CONSTANS-LIKE 10"/>
    <property type="match status" value="1"/>
</dbReference>
<evidence type="ECO:0000256" key="1">
    <source>
        <dbReference type="ARBA" id="ARBA00022723"/>
    </source>
</evidence>
<reference evidence="6 7" key="1">
    <citation type="submission" date="2015-04" db="EMBL/GenBank/DDBJ databases">
        <authorList>
            <consortium name="Pathogen Informatics"/>
        </authorList>
    </citation>
    <scope>NUCLEOTIDE SEQUENCE [LARGE SCALE GENOMIC DNA]</scope>
    <source>
        <strain evidence="6 7">SGS1</strain>
    </source>
</reference>
<evidence type="ECO:0000256" key="4">
    <source>
        <dbReference type="SAM" id="Coils"/>
    </source>
</evidence>
<evidence type="ECO:0000256" key="2">
    <source>
        <dbReference type="ARBA" id="ARBA00022833"/>
    </source>
</evidence>
<gene>
    <name evidence="6" type="ORF">PRELSG_1240600</name>
</gene>
<dbReference type="CDD" id="cd19821">
    <property type="entry name" value="Bbox1_BBX-like"/>
    <property type="match status" value="1"/>
</dbReference>
<sequence length="1134" mass="135456">MSNSEEIDEGNEDFKKVYDRIVIKNRVLNEKDKNHINNIFEISKINDYNLIMYYEYILKLSFFSSNVNILNMYKLVKSHYEKKFEEVAKCLKSNILISLLDTNGIDTNGNVIEYFLKNYDQINKFEYIIGNANYPLGFEKNTNGIFQVFLFKIIPNKTLLLNKNNYHFMMKEEIPHNYDSIAIEKSLYYEKNNSQEKKNSYKKNNNSTYINSNGYYSYIYKVKSSEQILPLYLIEFEFKCLRIDVSIPSCEYCYTAKAIFYCYNDKAHLCDTCDIKHHEKNKILKNHKRIHVSESPYQFGKCPYHPHELLENVCMKCFCSLCSNCLLIGNHSSISHRNHPITNIKDAFVLSNRKMSISEINLENRKSRILNLLKKKHKLLSEIYSNYASLQKRIDTLYKYIINELKTVKKKKVDFLMALKRSILSELLVIEWVEAFFFHTKLSLNLSDFISYQKKHDLLTHFLTLKEKEINLVKYTPQWIFQKVFIHSNLYIYEDNFYKLNLSNNKNLDLMIKDKKNKENILKINENKLESIYNFSNIFNNKNMHLGLYEDMKLSNISNGLGKEDENIKYSKLISKDNKNDYFSTEKNIYDINENDIIKEIHEDKILGDNDKLFNKYEINKQNIDEIIKIKNSYSFTNEITNDKLESCNFLFRIFKNEKLLEKSVLKNSYVCNELWKNFLNYKYINIIHILKVRYSYNTLELISSFLNISNYYDSLEDFVKHIIKHEIYTLLHKNIDYHTKIKVTQLLDNVTTLLCIQNLKLSFIIDKHVQMCFSEIEKNEKKLLIDIENIKNDNDELYKAFLDQKEKCKLNTKNKNSENVKLKKNNFIEELENELNNEQQIKENQENELNNIENGNQMLSKEHNILEEEKSLTNDKWLKDKLQKKINEDVYKKEKEELSMLKKIKEYMYVYIEKLINDITNIAHKDLNESIRFLFYLIHDEIDGINKNKINEKKLSIHTLTLCLDLFINSIIYPYIFYVHEQNINKSLIKNSLYKKVIIIFGQTLREISIFIFQIYNLGMYDNNIKVFINNIKNNKLLKNKMTNENMFFLDVSQRLFNWIIKNLESPRYYSPLKWNFNEQIEKSYQRIAREIINIDKSSEAFCINENVDYNILFSTKNFKDILTLCYSLTGDT</sequence>